<protein>
    <submittedName>
        <fullName evidence="2">GNAT family N-acetyltransferase</fullName>
    </submittedName>
</protein>
<dbReference type="Proteomes" id="UP000500767">
    <property type="component" value="Plasmid unnamed2"/>
</dbReference>
<dbReference type="KEGG" id="lck:HN018_25240"/>
<keyword evidence="2" id="KW-0614">Plasmid</keyword>
<dbReference type="SUPFAM" id="SSF55729">
    <property type="entry name" value="Acyl-CoA N-acyltransferases (Nat)"/>
    <property type="match status" value="1"/>
</dbReference>
<dbReference type="InterPro" id="IPR016181">
    <property type="entry name" value="Acyl_CoA_acyltransferase"/>
</dbReference>
<evidence type="ECO:0000313" key="3">
    <source>
        <dbReference type="Proteomes" id="UP000500767"/>
    </source>
</evidence>
<sequence length="168" mass="18394">MAAVGLVHWRKMVEPDLVSVGRVGDAVHLDYPEDAAIIAERLKLYPAGCLVLDDGRSIRGYTVAHPWFFGRPPPLNSLLGGLPVRADTFYIHDLALVPEVRGGDLGAKAVDLLARRAELDGMTSMSLVAVGSSPRFWRRNGFEVIEREETRAASSSYGKAAFMARFLL</sequence>
<dbReference type="AlphaFoldDB" id="A0A6M8HYR1"/>
<dbReference type="PROSITE" id="PS51186">
    <property type="entry name" value="GNAT"/>
    <property type="match status" value="1"/>
</dbReference>
<evidence type="ECO:0000313" key="2">
    <source>
        <dbReference type="EMBL" id="QKE93478.1"/>
    </source>
</evidence>
<dbReference type="Pfam" id="PF00583">
    <property type="entry name" value="Acetyltransf_1"/>
    <property type="match status" value="1"/>
</dbReference>
<dbReference type="Gene3D" id="3.40.630.30">
    <property type="match status" value="1"/>
</dbReference>
<reference evidence="2 3" key="1">
    <citation type="journal article" date="2014" name="World J. Microbiol. Biotechnol.">
        <title>Biodiversity and physiological characteristics of Antarctic and Arctic lichens-associated bacteria.</title>
        <authorList>
            <person name="Lee Y.M."/>
            <person name="Kim E.H."/>
            <person name="Lee H.K."/>
            <person name="Hong S.G."/>
        </authorList>
    </citation>
    <scope>NUCLEOTIDE SEQUENCE [LARGE SCALE GENOMIC DNA]</scope>
    <source>
        <strain evidence="2 3">PAMC 26569</strain>
        <plasmid evidence="2">unnamed2</plasmid>
    </source>
</reference>
<dbReference type="GO" id="GO:0016747">
    <property type="term" value="F:acyltransferase activity, transferring groups other than amino-acyl groups"/>
    <property type="evidence" value="ECO:0007669"/>
    <property type="project" value="InterPro"/>
</dbReference>
<dbReference type="EMBL" id="CP053710">
    <property type="protein sequence ID" value="QKE93478.1"/>
    <property type="molecule type" value="Genomic_DNA"/>
</dbReference>
<organism evidence="2 3">
    <name type="scientific">Lichenicola cladoniae</name>
    <dbReference type="NCBI Taxonomy" id="1484109"/>
    <lineage>
        <taxon>Bacteria</taxon>
        <taxon>Pseudomonadati</taxon>
        <taxon>Pseudomonadota</taxon>
        <taxon>Alphaproteobacteria</taxon>
        <taxon>Acetobacterales</taxon>
        <taxon>Acetobacteraceae</taxon>
        <taxon>Lichenicola</taxon>
    </lineage>
</organism>
<keyword evidence="2" id="KW-0808">Transferase</keyword>
<name>A0A6M8HYR1_9PROT</name>
<gene>
    <name evidence="2" type="ORF">HN018_25240</name>
</gene>
<dbReference type="InterPro" id="IPR000182">
    <property type="entry name" value="GNAT_dom"/>
</dbReference>
<feature type="domain" description="N-acetyltransferase" evidence="1">
    <location>
        <begin position="7"/>
        <end position="168"/>
    </location>
</feature>
<dbReference type="RefSeq" id="WP_171837731.1">
    <property type="nucleotide sequence ID" value="NZ_CP053710.1"/>
</dbReference>
<geneLocation type="plasmid" evidence="2 3">
    <name>unnamed2</name>
</geneLocation>
<keyword evidence="3" id="KW-1185">Reference proteome</keyword>
<accession>A0A6M8HYR1</accession>
<proteinExistence type="predicted"/>
<evidence type="ECO:0000259" key="1">
    <source>
        <dbReference type="PROSITE" id="PS51186"/>
    </source>
</evidence>